<gene>
    <name evidence="3" type="ORF">SAMN06295879_2935</name>
</gene>
<protein>
    <submittedName>
        <fullName evidence="3">DUF35 OB-fold domain-containing protein, acyl-CoA-associated</fullName>
    </submittedName>
</protein>
<organism evidence="3 4">
    <name type="scientific">Agreia bicolorata</name>
    <dbReference type="NCBI Taxonomy" id="110935"/>
    <lineage>
        <taxon>Bacteria</taxon>
        <taxon>Bacillati</taxon>
        <taxon>Actinomycetota</taxon>
        <taxon>Actinomycetes</taxon>
        <taxon>Micrococcales</taxon>
        <taxon>Microbacteriaceae</taxon>
        <taxon>Agreia</taxon>
    </lineage>
</organism>
<dbReference type="Pfam" id="PF01796">
    <property type="entry name" value="OB_ChsH2_C"/>
    <property type="match status" value="1"/>
</dbReference>
<evidence type="ECO:0000313" key="3">
    <source>
        <dbReference type="EMBL" id="SKB00106.1"/>
    </source>
</evidence>
<name>A0A1T4YEA0_9MICO</name>
<evidence type="ECO:0000259" key="2">
    <source>
        <dbReference type="Pfam" id="PF01796"/>
    </source>
</evidence>
<dbReference type="SUPFAM" id="SSF50249">
    <property type="entry name" value="Nucleic acid-binding proteins"/>
    <property type="match status" value="1"/>
</dbReference>
<dbReference type="InterPro" id="IPR012340">
    <property type="entry name" value="NA-bd_OB-fold"/>
</dbReference>
<proteinExistence type="predicted"/>
<sequence length="145" mass="15662">MPLFPVRHDSDSAAFFEGTARDQFLLVHDRSTNEFLDPTTDTSIEPDRYELVPASGVGTVISWSVVHLRGDDGPIRNVVGIVELEEGPWWWTEITGADPDDDLTGVAVSVVFVPSGTGEKDERIPQFQPTGGGPRVSVATGEVLG</sequence>
<dbReference type="RefSeq" id="WP_078715018.1">
    <property type="nucleotide sequence ID" value="NZ_FUYG01000008.1"/>
</dbReference>
<reference evidence="4" key="1">
    <citation type="submission" date="2017-02" db="EMBL/GenBank/DDBJ databases">
        <authorList>
            <person name="Varghese N."/>
            <person name="Submissions S."/>
        </authorList>
    </citation>
    <scope>NUCLEOTIDE SEQUENCE [LARGE SCALE GENOMIC DNA]</scope>
    <source>
        <strain evidence="4">VKM Ac-2052</strain>
    </source>
</reference>
<dbReference type="AlphaFoldDB" id="A0A1T4YEA0"/>
<feature type="domain" description="ChsH2 C-terminal OB-fold" evidence="2">
    <location>
        <begin position="52"/>
        <end position="113"/>
    </location>
</feature>
<evidence type="ECO:0000313" key="4">
    <source>
        <dbReference type="Proteomes" id="UP000189735"/>
    </source>
</evidence>
<accession>A0A1T4YEA0</accession>
<dbReference type="EMBL" id="FUYG01000008">
    <property type="protein sequence ID" value="SKB00106.1"/>
    <property type="molecule type" value="Genomic_DNA"/>
</dbReference>
<dbReference type="InterPro" id="IPR002878">
    <property type="entry name" value="ChsH2_C"/>
</dbReference>
<dbReference type="Proteomes" id="UP000189735">
    <property type="component" value="Unassembled WGS sequence"/>
</dbReference>
<feature type="region of interest" description="Disordered" evidence="1">
    <location>
        <begin position="117"/>
        <end position="145"/>
    </location>
</feature>
<evidence type="ECO:0000256" key="1">
    <source>
        <dbReference type="SAM" id="MobiDB-lite"/>
    </source>
</evidence>